<dbReference type="Gene3D" id="2.40.170.20">
    <property type="entry name" value="TonB-dependent receptor, beta-barrel domain"/>
    <property type="match status" value="1"/>
</dbReference>
<organism evidence="16 17">
    <name type="scientific">Stakelama tenebrarum</name>
    <dbReference type="NCBI Taxonomy" id="2711215"/>
    <lineage>
        <taxon>Bacteria</taxon>
        <taxon>Pseudomonadati</taxon>
        <taxon>Pseudomonadota</taxon>
        <taxon>Alphaproteobacteria</taxon>
        <taxon>Sphingomonadales</taxon>
        <taxon>Sphingomonadaceae</taxon>
        <taxon>Stakelama</taxon>
    </lineage>
</organism>
<evidence type="ECO:0000259" key="14">
    <source>
        <dbReference type="Pfam" id="PF00593"/>
    </source>
</evidence>
<name>A0A6G6Y339_9SPHN</name>
<evidence type="ECO:0000313" key="16">
    <source>
        <dbReference type="EMBL" id="QIG79364.1"/>
    </source>
</evidence>
<dbReference type="SUPFAM" id="SSF56935">
    <property type="entry name" value="Porins"/>
    <property type="match status" value="1"/>
</dbReference>
<dbReference type="InterPro" id="IPR012910">
    <property type="entry name" value="Plug_dom"/>
</dbReference>
<keyword evidence="6" id="KW-0408">Iron</keyword>
<keyword evidence="3 11" id="KW-1134">Transmembrane beta strand</keyword>
<comment type="subcellular location">
    <subcellularLocation>
        <location evidence="1 11">Cell outer membrane</location>
        <topology evidence="1 11">Multi-pass membrane protein</topology>
    </subcellularLocation>
</comment>
<feature type="domain" description="TonB-dependent receptor plug" evidence="15">
    <location>
        <begin position="56"/>
        <end position="163"/>
    </location>
</feature>
<keyword evidence="17" id="KW-1185">Reference proteome</keyword>
<dbReference type="PANTHER" id="PTHR32552">
    <property type="entry name" value="FERRICHROME IRON RECEPTOR-RELATED"/>
    <property type="match status" value="1"/>
</dbReference>
<dbReference type="InterPro" id="IPR000531">
    <property type="entry name" value="Beta-barrel_TonB"/>
</dbReference>
<keyword evidence="9 11" id="KW-0472">Membrane</keyword>
<keyword evidence="5 11" id="KW-0812">Transmembrane</keyword>
<dbReference type="PANTHER" id="PTHR32552:SF81">
    <property type="entry name" value="TONB-DEPENDENT OUTER MEMBRANE RECEPTOR"/>
    <property type="match status" value="1"/>
</dbReference>
<dbReference type="RefSeq" id="WP_165326365.1">
    <property type="nucleotide sequence ID" value="NZ_CP049109.1"/>
</dbReference>
<evidence type="ECO:0000256" key="8">
    <source>
        <dbReference type="ARBA" id="ARBA00023077"/>
    </source>
</evidence>
<accession>A0A6G6Y339</accession>
<keyword evidence="4" id="KW-0410">Iron transport</keyword>
<gene>
    <name evidence="16" type="ORF">G5C33_05885</name>
</gene>
<evidence type="ECO:0000256" key="11">
    <source>
        <dbReference type="PROSITE-ProRule" id="PRU01360"/>
    </source>
</evidence>
<dbReference type="Proteomes" id="UP000501568">
    <property type="component" value="Chromosome"/>
</dbReference>
<dbReference type="EMBL" id="CP049109">
    <property type="protein sequence ID" value="QIG79364.1"/>
    <property type="molecule type" value="Genomic_DNA"/>
</dbReference>
<dbReference type="AlphaFoldDB" id="A0A6G6Y339"/>
<dbReference type="KEGG" id="spzr:G5C33_05885"/>
<evidence type="ECO:0000256" key="4">
    <source>
        <dbReference type="ARBA" id="ARBA00022496"/>
    </source>
</evidence>
<dbReference type="PROSITE" id="PS52016">
    <property type="entry name" value="TONB_DEPENDENT_REC_3"/>
    <property type="match status" value="1"/>
</dbReference>
<evidence type="ECO:0000256" key="5">
    <source>
        <dbReference type="ARBA" id="ARBA00022692"/>
    </source>
</evidence>
<feature type="domain" description="TonB-dependent receptor-like beta-barrel" evidence="14">
    <location>
        <begin position="255"/>
        <end position="688"/>
    </location>
</feature>
<evidence type="ECO:0000256" key="13">
    <source>
        <dbReference type="SAM" id="SignalP"/>
    </source>
</evidence>
<keyword evidence="10 11" id="KW-0998">Cell outer membrane</keyword>
<protein>
    <submittedName>
        <fullName evidence="16">TonB-dependent receptor</fullName>
    </submittedName>
</protein>
<dbReference type="InterPro" id="IPR036942">
    <property type="entry name" value="Beta-barrel_TonB_sf"/>
</dbReference>
<evidence type="ECO:0000256" key="1">
    <source>
        <dbReference type="ARBA" id="ARBA00004571"/>
    </source>
</evidence>
<evidence type="ECO:0000256" key="10">
    <source>
        <dbReference type="ARBA" id="ARBA00023237"/>
    </source>
</evidence>
<evidence type="ECO:0000256" key="2">
    <source>
        <dbReference type="ARBA" id="ARBA00022448"/>
    </source>
</evidence>
<dbReference type="Pfam" id="PF07715">
    <property type="entry name" value="Plug"/>
    <property type="match status" value="1"/>
</dbReference>
<evidence type="ECO:0000256" key="3">
    <source>
        <dbReference type="ARBA" id="ARBA00022452"/>
    </source>
</evidence>
<evidence type="ECO:0000256" key="12">
    <source>
        <dbReference type="RuleBase" id="RU003357"/>
    </source>
</evidence>
<evidence type="ECO:0000259" key="15">
    <source>
        <dbReference type="Pfam" id="PF07715"/>
    </source>
</evidence>
<sequence>MTNQFRKIVKWSLCTGVALAGITQAQAQQASRDSAAAQDDTVPEIVVTAERRETRLLDTPIALSAFTASDLEDANVSRIEDLAGQIPGVFIADRSLRTQSIAIRGLSADLNNPGLDQSVGIYVDGVYMGRATPGNASLFDLERIEVLRGPQGALYGKNTIAGAINYITRLPGDTLEGRFEAGYGNYDAWQFRASASGPLSDGVSIGLAGAIDQRSGFIHNSATGTDQDDLDALALRGTLRIQPSADIDIILRGDIGRDRTNAGSSEVLNNGAFAGTPLADVDPNDRNIAQNRDPVQDRDTWGVSAQIDWALGNGTLTSLTAWRGFTWHNFADNDYTVLDMLASGIDEDQEQVSQELRYAGEAGALTYVAGLYYFHQQLDTNSISTVGVDLGIYPDAVDAIVKGDVTSDSYAAFLHGDYAFSDRLSLTAGLRYTYEKKKLVHAQQGDPWQVLLPNIAQRTLERSEDDFSPSASLNYKPGEDVLLYASYSRGFKSGGFNVFGVSPTDDARYAPEHVDSYEIGAKAEILGGRGRIAVDVFRMDYSNLQVNQLINVGGVPRFMTSNAASARTRGLEAELVLRPVRGLDLTATYTYLDADFIDYRNATSGGADYTGNRLPRAPEHSGSVAAQYVAPLAGSLELFLRGEAIAHSRVYFGADNVYSQGGLALFNARVGIHDTDMGWGVYLWGRNIGNRDYAVQRSSGAIVPGQAIQTLAAPRTYGVEATFDF</sequence>
<keyword evidence="8 12" id="KW-0798">TonB box</keyword>
<evidence type="ECO:0000313" key="17">
    <source>
        <dbReference type="Proteomes" id="UP000501568"/>
    </source>
</evidence>
<keyword evidence="7" id="KW-0406">Ion transport</keyword>
<dbReference type="Pfam" id="PF00593">
    <property type="entry name" value="TonB_dep_Rec_b-barrel"/>
    <property type="match status" value="1"/>
</dbReference>
<evidence type="ECO:0000256" key="7">
    <source>
        <dbReference type="ARBA" id="ARBA00023065"/>
    </source>
</evidence>
<evidence type="ECO:0000256" key="9">
    <source>
        <dbReference type="ARBA" id="ARBA00023136"/>
    </source>
</evidence>
<proteinExistence type="inferred from homology"/>
<reference evidence="16 17" key="1">
    <citation type="submission" date="2020-02" db="EMBL/GenBank/DDBJ databases">
        <authorList>
            <person name="Zheng R.K."/>
            <person name="Sun C.M."/>
        </authorList>
    </citation>
    <scope>NUCLEOTIDE SEQUENCE [LARGE SCALE GENOMIC DNA]</scope>
    <source>
        <strain evidence="17">zrk23</strain>
    </source>
</reference>
<feature type="chain" id="PRO_5026033980" evidence="13">
    <location>
        <begin position="28"/>
        <end position="725"/>
    </location>
</feature>
<dbReference type="InterPro" id="IPR039426">
    <property type="entry name" value="TonB-dep_rcpt-like"/>
</dbReference>
<feature type="signal peptide" evidence="13">
    <location>
        <begin position="1"/>
        <end position="27"/>
    </location>
</feature>
<keyword evidence="16" id="KW-0675">Receptor</keyword>
<keyword evidence="2 11" id="KW-0813">Transport</keyword>
<dbReference type="GO" id="GO:0006826">
    <property type="term" value="P:iron ion transport"/>
    <property type="evidence" value="ECO:0007669"/>
    <property type="project" value="UniProtKB-KW"/>
</dbReference>
<comment type="similarity">
    <text evidence="11 12">Belongs to the TonB-dependent receptor family.</text>
</comment>
<dbReference type="GO" id="GO:0009279">
    <property type="term" value="C:cell outer membrane"/>
    <property type="evidence" value="ECO:0007669"/>
    <property type="project" value="UniProtKB-SubCell"/>
</dbReference>
<dbReference type="CDD" id="cd01347">
    <property type="entry name" value="ligand_gated_channel"/>
    <property type="match status" value="1"/>
</dbReference>
<evidence type="ECO:0000256" key="6">
    <source>
        <dbReference type="ARBA" id="ARBA00023004"/>
    </source>
</evidence>
<keyword evidence="13" id="KW-0732">Signal</keyword>